<gene>
    <name evidence="2" type="ORF">CFP56_023258</name>
</gene>
<dbReference type="PANTHER" id="PTHR21426:SF13">
    <property type="entry name" value="OS08G0566700 PROTEIN"/>
    <property type="match status" value="1"/>
</dbReference>
<organism evidence="2 3">
    <name type="scientific">Quercus suber</name>
    <name type="common">Cork oak</name>
    <dbReference type="NCBI Taxonomy" id="58331"/>
    <lineage>
        <taxon>Eukaryota</taxon>
        <taxon>Viridiplantae</taxon>
        <taxon>Streptophyta</taxon>
        <taxon>Embryophyta</taxon>
        <taxon>Tracheophyta</taxon>
        <taxon>Spermatophyta</taxon>
        <taxon>Magnoliopsida</taxon>
        <taxon>eudicotyledons</taxon>
        <taxon>Gunneridae</taxon>
        <taxon>Pentapetalae</taxon>
        <taxon>rosids</taxon>
        <taxon>fabids</taxon>
        <taxon>Fagales</taxon>
        <taxon>Fagaceae</taxon>
        <taxon>Quercus</taxon>
    </lineage>
</organism>
<dbReference type="GO" id="GO:0006893">
    <property type="term" value="P:Golgi to plasma membrane transport"/>
    <property type="evidence" value="ECO:0007669"/>
    <property type="project" value="TreeGrafter"/>
</dbReference>
<evidence type="ECO:0000256" key="1">
    <source>
        <dbReference type="ARBA" id="ARBA00022448"/>
    </source>
</evidence>
<dbReference type="GO" id="GO:0000145">
    <property type="term" value="C:exocyst"/>
    <property type="evidence" value="ECO:0007669"/>
    <property type="project" value="InterPro"/>
</dbReference>
<dbReference type="Proteomes" id="UP000237347">
    <property type="component" value="Unassembled WGS sequence"/>
</dbReference>
<reference evidence="2 3" key="1">
    <citation type="journal article" date="2018" name="Sci. Data">
        <title>The draft genome sequence of cork oak.</title>
        <authorList>
            <person name="Ramos A.M."/>
            <person name="Usie A."/>
            <person name="Barbosa P."/>
            <person name="Barros P.M."/>
            <person name="Capote T."/>
            <person name="Chaves I."/>
            <person name="Simoes F."/>
            <person name="Abreu I."/>
            <person name="Carrasquinho I."/>
            <person name="Faro C."/>
            <person name="Guimaraes J.B."/>
            <person name="Mendonca D."/>
            <person name="Nobrega F."/>
            <person name="Rodrigues L."/>
            <person name="Saibo N.J.M."/>
            <person name="Varela M.C."/>
            <person name="Egas C."/>
            <person name="Matos J."/>
            <person name="Miguel C.M."/>
            <person name="Oliveira M.M."/>
            <person name="Ricardo C.P."/>
            <person name="Goncalves S."/>
        </authorList>
    </citation>
    <scope>NUCLEOTIDE SEQUENCE [LARGE SCALE GENOMIC DNA]</scope>
    <source>
        <strain evidence="3">cv. HL8</strain>
    </source>
</reference>
<evidence type="ECO:0000313" key="2">
    <source>
        <dbReference type="EMBL" id="KAK7835724.1"/>
    </source>
</evidence>
<dbReference type="EMBL" id="PKMF04000366">
    <property type="protein sequence ID" value="KAK7835724.1"/>
    <property type="molecule type" value="Genomic_DNA"/>
</dbReference>
<name>A0AAW0KB34_QUESU</name>
<accession>A0AAW0KB34</accession>
<sequence length="349" mass="39313">MEDYPQWSKLCKTQKLELWPHLIKNICPCVEEVLQKHIEHHKKAIIKDASPLVALQMEGSILSGLKNLFVEYTIILERVITCEKIAAEKNVSILANLSTLEQFFSIIIENIFGSISHINFEPVRSHLVGVQLEELDSCILFIQAASSQIRDCFCQKFIHRMMLLETGSTNTTETCNDDEHDLMPSVAFQELIEAIYVWISNNKAIWATSEENFSAQHSDNFKRFVLDMHFLEEIAMRGGYFSNNTLVLVTYMRSAFASAGLNPDRLEDGGRLGVSGTVVANAANAEDSDEHEKEGINQTDSVLTNDCDNVHINAVNTLFKDKEINVREIECKNGETEGHVGMDDGNVKQ</sequence>
<keyword evidence="1" id="KW-0813">Transport</keyword>
<protein>
    <submittedName>
        <fullName evidence="2">Uncharacterized protein</fullName>
    </submittedName>
</protein>
<dbReference type="PANTHER" id="PTHR21426">
    <property type="entry name" value="EXOCYST COMPLEX COMPONENT 8"/>
    <property type="match status" value="1"/>
</dbReference>
<dbReference type="GO" id="GO:0008104">
    <property type="term" value="P:intracellular protein localization"/>
    <property type="evidence" value="ECO:0007669"/>
    <property type="project" value="TreeGrafter"/>
</dbReference>
<dbReference type="GO" id="GO:0006887">
    <property type="term" value="P:exocytosis"/>
    <property type="evidence" value="ECO:0007669"/>
    <property type="project" value="InterPro"/>
</dbReference>
<dbReference type="InterPro" id="IPR033961">
    <property type="entry name" value="Exo84"/>
</dbReference>
<comment type="caution">
    <text evidence="2">The sequence shown here is derived from an EMBL/GenBank/DDBJ whole genome shotgun (WGS) entry which is preliminary data.</text>
</comment>
<dbReference type="AlphaFoldDB" id="A0AAW0KB34"/>
<keyword evidence="3" id="KW-1185">Reference proteome</keyword>
<proteinExistence type="predicted"/>
<evidence type="ECO:0000313" key="3">
    <source>
        <dbReference type="Proteomes" id="UP000237347"/>
    </source>
</evidence>